<reference evidence="3" key="1">
    <citation type="submission" date="2020-01" db="EMBL/GenBank/DDBJ databases">
        <authorList>
            <consortium name="DOE Joint Genome Institute"/>
            <person name="Haridas S."/>
            <person name="Albert R."/>
            <person name="Binder M."/>
            <person name="Bloem J."/>
            <person name="Labutti K."/>
            <person name="Salamov A."/>
            <person name="Andreopoulos B."/>
            <person name="Baker S.E."/>
            <person name="Barry K."/>
            <person name="Bills G."/>
            <person name="Bluhm B.H."/>
            <person name="Cannon C."/>
            <person name="Castanera R."/>
            <person name="Culley D.E."/>
            <person name="Daum C."/>
            <person name="Ezra D."/>
            <person name="Gonzalez J.B."/>
            <person name="Henrissat B."/>
            <person name="Kuo A."/>
            <person name="Liang C."/>
            <person name="Lipzen A."/>
            <person name="Lutzoni F."/>
            <person name="Magnuson J."/>
            <person name="Mondo S."/>
            <person name="Nolan M."/>
            <person name="Ohm R."/>
            <person name="Pangilinan J."/>
            <person name="Park H.-J."/>
            <person name="Ramirez L."/>
            <person name="Alfaro M."/>
            <person name="Sun H."/>
            <person name="Tritt A."/>
            <person name="Yoshinaga Y."/>
            <person name="Zwiers L.-H."/>
            <person name="Turgeon B.G."/>
            <person name="Goodwin S.B."/>
            <person name="Spatafora J.W."/>
            <person name="Crous P.W."/>
            <person name="Grigoriev I.V."/>
        </authorList>
    </citation>
    <scope>NUCLEOTIDE SEQUENCE</scope>
    <source>
        <strain evidence="3">CBS 342.82</strain>
    </source>
</reference>
<dbReference type="PANTHER" id="PTHR10622">
    <property type="entry name" value="HET DOMAIN-CONTAINING PROTEIN"/>
    <property type="match status" value="1"/>
</dbReference>
<dbReference type="AlphaFoldDB" id="A0A6J3LUA7"/>
<organism evidence="3">
    <name type="scientific">Dissoconium aciculare CBS 342.82</name>
    <dbReference type="NCBI Taxonomy" id="1314786"/>
    <lineage>
        <taxon>Eukaryota</taxon>
        <taxon>Fungi</taxon>
        <taxon>Dikarya</taxon>
        <taxon>Ascomycota</taxon>
        <taxon>Pezizomycotina</taxon>
        <taxon>Dothideomycetes</taxon>
        <taxon>Dothideomycetidae</taxon>
        <taxon>Mycosphaerellales</taxon>
        <taxon>Dissoconiaceae</taxon>
        <taxon>Dissoconium</taxon>
    </lineage>
</organism>
<reference evidence="3" key="3">
    <citation type="submission" date="2025-08" db="UniProtKB">
        <authorList>
            <consortium name="RefSeq"/>
        </authorList>
    </citation>
    <scope>IDENTIFICATION</scope>
    <source>
        <strain evidence="3">CBS 342.82</strain>
    </source>
</reference>
<dbReference type="OrthoDB" id="20872at2759"/>
<evidence type="ECO:0000313" key="2">
    <source>
        <dbReference type="Proteomes" id="UP000504637"/>
    </source>
</evidence>
<evidence type="ECO:0000259" key="1">
    <source>
        <dbReference type="Pfam" id="PF06985"/>
    </source>
</evidence>
<name>A0A6J3LUA7_9PEZI</name>
<reference evidence="3" key="2">
    <citation type="submission" date="2020-04" db="EMBL/GenBank/DDBJ databases">
        <authorList>
            <consortium name="NCBI Genome Project"/>
        </authorList>
    </citation>
    <scope>NUCLEOTIDE SEQUENCE</scope>
    <source>
        <strain evidence="3">CBS 342.82</strain>
    </source>
</reference>
<keyword evidence="2" id="KW-1185">Reference proteome</keyword>
<dbReference type="InterPro" id="IPR010730">
    <property type="entry name" value="HET"/>
</dbReference>
<dbReference type="GeneID" id="54357964"/>
<proteinExistence type="predicted"/>
<dbReference type="PANTHER" id="PTHR10622:SF10">
    <property type="entry name" value="HET DOMAIN-CONTAINING PROTEIN"/>
    <property type="match status" value="1"/>
</dbReference>
<gene>
    <name evidence="3" type="ORF">K489DRAFT_290005</name>
</gene>
<evidence type="ECO:0000313" key="3">
    <source>
        <dbReference type="RefSeq" id="XP_033456264.1"/>
    </source>
</evidence>
<dbReference type="RefSeq" id="XP_033456264.1">
    <property type="nucleotide sequence ID" value="XM_033600164.1"/>
</dbReference>
<sequence length="202" mass="23549">MRLLNVKSFKLEEFQDDVPKYAIGSHRWSFDEALFSDVRLARNTEGDGYKKLVAFADYMKQNLPAVEWLWIDTCCINHQDPTEVTQNLDFMFKWFRNAEVCLAYLADVEVATDMDQFRQSVWFTRCWTLQDLLAPRIVVFLSASWETSYDLSVDVKMSWMNGRASTREEDTWYALCGILDAVIGTRYGEGHARAKRRLLDAV</sequence>
<feature type="domain" description="Heterokaryon incompatibility" evidence="1">
    <location>
        <begin position="58"/>
        <end position="109"/>
    </location>
</feature>
<protein>
    <recommendedName>
        <fullName evidence="1">Heterokaryon incompatibility domain-containing protein</fullName>
    </recommendedName>
</protein>
<dbReference type="Pfam" id="PF06985">
    <property type="entry name" value="HET"/>
    <property type="match status" value="1"/>
</dbReference>
<dbReference type="Proteomes" id="UP000504637">
    <property type="component" value="Unplaced"/>
</dbReference>
<feature type="non-terminal residue" evidence="3">
    <location>
        <position position="202"/>
    </location>
</feature>
<accession>A0A6J3LUA7</accession>